<feature type="domain" description="Carboxylesterase type B" evidence="1">
    <location>
        <begin position="10"/>
        <end position="124"/>
    </location>
</feature>
<organism evidence="2 3">
    <name type="scientific">Hyphomicrobium sulfonivorans</name>
    <dbReference type="NCBI Taxonomy" id="121290"/>
    <lineage>
        <taxon>Bacteria</taxon>
        <taxon>Pseudomonadati</taxon>
        <taxon>Pseudomonadota</taxon>
        <taxon>Alphaproteobacteria</taxon>
        <taxon>Hyphomicrobiales</taxon>
        <taxon>Hyphomicrobiaceae</taxon>
        <taxon>Hyphomicrobium</taxon>
    </lineage>
</organism>
<dbReference type="InterPro" id="IPR002018">
    <property type="entry name" value="CarbesteraseB"/>
</dbReference>
<evidence type="ECO:0000313" key="3">
    <source>
        <dbReference type="Proteomes" id="UP000059074"/>
    </source>
</evidence>
<reference evidence="2 3" key="1">
    <citation type="submission" date="2015-10" db="EMBL/GenBank/DDBJ databases">
        <title>Transcriptomic analysis of a linuron degrading triple-species bacterial consortium.</title>
        <authorList>
            <person name="Albers P."/>
        </authorList>
    </citation>
    <scope>NUCLEOTIDE SEQUENCE [LARGE SCALE GENOMIC DNA]</scope>
    <source>
        <strain evidence="2 3">WDL6</strain>
    </source>
</reference>
<dbReference type="Proteomes" id="UP000059074">
    <property type="component" value="Unassembled WGS sequence"/>
</dbReference>
<dbReference type="PATRIC" id="fig|121290.4.peg.2373"/>
<protein>
    <submittedName>
        <fullName evidence="2">Carboxylesterase, type B</fullName>
    </submittedName>
</protein>
<comment type="caution">
    <text evidence="2">The sequence shown here is derived from an EMBL/GenBank/DDBJ whole genome shotgun (WGS) entry which is preliminary data.</text>
</comment>
<dbReference type="InterPro" id="IPR029058">
    <property type="entry name" value="AB_hydrolase_fold"/>
</dbReference>
<evidence type="ECO:0000313" key="2">
    <source>
        <dbReference type="EMBL" id="KWT66767.1"/>
    </source>
</evidence>
<name>A0A109BER8_HYPSL</name>
<dbReference type="SUPFAM" id="SSF53474">
    <property type="entry name" value="alpha/beta-Hydrolases"/>
    <property type="match status" value="1"/>
</dbReference>
<accession>A0A109BER8</accession>
<dbReference type="AlphaFoldDB" id="A0A109BER8"/>
<sequence>MFEDRNGFGAAVAEKAGCTGAATALQCMRGKDPQTLIAAGEEVAAGDLLAFAQTYGARTVPLQGLAAIASGKFARVPVMNGGTRDELSLYVGYDVQAGKTFTAENYDEVMTSLYGDNAAKVLEQYPLSAYASAAQALTAATTDSGPTSVSIAAFIWKRRG</sequence>
<evidence type="ECO:0000259" key="1">
    <source>
        <dbReference type="Pfam" id="PF00135"/>
    </source>
</evidence>
<keyword evidence="3" id="KW-1185">Reference proteome</keyword>
<gene>
    <name evidence="2" type="ORF">APY04_2174</name>
</gene>
<dbReference type="OrthoDB" id="9775851at2"/>
<dbReference type="Pfam" id="PF00135">
    <property type="entry name" value="COesterase"/>
    <property type="match status" value="1"/>
</dbReference>
<dbReference type="EMBL" id="LMTR01000071">
    <property type="protein sequence ID" value="KWT66767.1"/>
    <property type="molecule type" value="Genomic_DNA"/>
</dbReference>
<dbReference type="Gene3D" id="3.40.50.1820">
    <property type="entry name" value="alpha/beta hydrolase"/>
    <property type="match status" value="1"/>
</dbReference>
<dbReference type="STRING" id="121290.APY04_2174"/>
<dbReference type="RefSeq" id="WP_068462369.1">
    <property type="nucleotide sequence ID" value="NZ_LMTR01000071.1"/>
</dbReference>
<proteinExistence type="predicted"/>